<evidence type="ECO:0000313" key="2">
    <source>
        <dbReference type="Proteomes" id="UP000054928"/>
    </source>
</evidence>
<name>A0A0N7L8G7_PLAHL</name>
<organism evidence="1 2">
    <name type="scientific">Plasmopara halstedii</name>
    <name type="common">Downy mildew of sunflower</name>
    <dbReference type="NCBI Taxonomy" id="4781"/>
    <lineage>
        <taxon>Eukaryota</taxon>
        <taxon>Sar</taxon>
        <taxon>Stramenopiles</taxon>
        <taxon>Oomycota</taxon>
        <taxon>Peronosporomycetes</taxon>
        <taxon>Peronosporales</taxon>
        <taxon>Peronosporaceae</taxon>
        <taxon>Plasmopara</taxon>
    </lineage>
</organism>
<sequence length="92" mass="10605">MRLVSEKYDFVADGSKCCGTTQFLYVSIPRKATILFCLYRNDTLFTVKDCSCICHVKHTLKNDFERSSFLSSFAATFLKNDLIITARLKEYL</sequence>
<evidence type="ECO:0000313" key="1">
    <source>
        <dbReference type="EMBL" id="CEG49827.1"/>
    </source>
</evidence>
<reference evidence="2" key="1">
    <citation type="submission" date="2014-09" db="EMBL/GenBank/DDBJ databases">
        <authorList>
            <person name="Sharma Rahul"/>
            <person name="Thines Marco"/>
        </authorList>
    </citation>
    <scope>NUCLEOTIDE SEQUENCE [LARGE SCALE GENOMIC DNA]</scope>
</reference>
<accession>A0A0N7L8G7</accession>
<dbReference type="AlphaFoldDB" id="A0A0N7L8G7"/>
<dbReference type="RefSeq" id="XP_036263506.1">
    <property type="nucleotide sequence ID" value="XM_036407266.1"/>
</dbReference>
<keyword evidence="2" id="KW-1185">Reference proteome</keyword>
<dbReference type="GeneID" id="59052984"/>
<dbReference type="EMBL" id="CCYD01003101">
    <property type="protein sequence ID" value="CEG49827.1"/>
    <property type="molecule type" value="Genomic_DNA"/>
</dbReference>
<protein>
    <submittedName>
        <fullName evidence="1">Uncharacterized protein</fullName>
    </submittedName>
</protein>
<proteinExistence type="predicted"/>
<dbReference type="Proteomes" id="UP000054928">
    <property type="component" value="Unassembled WGS sequence"/>
</dbReference>